<reference evidence="1 2" key="1">
    <citation type="submission" date="2019-04" db="EMBL/GenBank/DDBJ databases">
        <title>Streptomyces oryziradicis sp. nov., a novel actinomycete isolated from rhizosphere soil of rice (Oryza sativa L.).</title>
        <authorList>
            <person name="Li C."/>
        </authorList>
    </citation>
    <scope>NUCLEOTIDE SEQUENCE [LARGE SCALE GENOMIC DNA]</scope>
    <source>
        <strain evidence="1 2">NEAU-C40</strain>
    </source>
</reference>
<comment type="caution">
    <text evidence="1">The sequence shown here is derived from an EMBL/GenBank/DDBJ whole genome shotgun (WGS) entry which is preliminary data.</text>
</comment>
<accession>A0A4U0SHS0</accession>
<evidence type="ECO:0000313" key="1">
    <source>
        <dbReference type="EMBL" id="TKA09086.1"/>
    </source>
</evidence>
<evidence type="ECO:0000313" key="2">
    <source>
        <dbReference type="Proteomes" id="UP000305778"/>
    </source>
</evidence>
<dbReference type="OrthoDB" id="4171178at2"/>
<name>A0A4U0SHS0_9ACTN</name>
<organism evidence="1 2">
    <name type="scientific">Actinacidiphila oryziradicis</name>
    <dbReference type="NCBI Taxonomy" id="2571141"/>
    <lineage>
        <taxon>Bacteria</taxon>
        <taxon>Bacillati</taxon>
        <taxon>Actinomycetota</taxon>
        <taxon>Actinomycetes</taxon>
        <taxon>Kitasatosporales</taxon>
        <taxon>Streptomycetaceae</taxon>
        <taxon>Actinacidiphila</taxon>
    </lineage>
</organism>
<keyword evidence="2" id="KW-1185">Reference proteome</keyword>
<dbReference type="EMBL" id="SUMC01000025">
    <property type="protein sequence ID" value="TKA09086.1"/>
    <property type="molecule type" value="Genomic_DNA"/>
</dbReference>
<proteinExistence type="predicted"/>
<protein>
    <submittedName>
        <fullName evidence="1">Uncharacterized protein</fullName>
    </submittedName>
</protein>
<dbReference type="Proteomes" id="UP000305778">
    <property type="component" value="Unassembled WGS sequence"/>
</dbReference>
<dbReference type="AlphaFoldDB" id="A0A4U0SHS0"/>
<sequence length="136" mass="14245">MPFIQQSTSGPVAGSAEYFAPITVTGGQTATLLPGETADVTLTFTNPNSNVRAQLTSIAAGDVVVDTVANADDMTYCHDQIELSTAGVGPLPTLDLSQANLPFVLAAAVTLKEDSDIRCQGMTFHTTWTVQSQAVR</sequence>
<gene>
    <name evidence="1" type="ORF">FCI23_25075</name>
</gene>
<dbReference type="RefSeq" id="WP_136726184.1">
    <property type="nucleotide sequence ID" value="NZ_SUMC01000025.1"/>
</dbReference>